<comment type="subcellular location">
    <subcellularLocation>
        <location evidence="1">Cytoplasm</location>
    </subcellularLocation>
</comment>
<dbReference type="SUPFAM" id="SSF46934">
    <property type="entry name" value="UBA-like"/>
    <property type="match status" value="1"/>
</dbReference>
<keyword evidence="3" id="KW-0175">Coiled coil</keyword>
<gene>
    <name evidence="7" type="primary">ubxn1</name>
    <name evidence="7" type="ORF">g.9556</name>
</gene>
<evidence type="ECO:0000256" key="1">
    <source>
        <dbReference type="ARBA" id="ARBA00004496"/>
    </source>
</evidence>
<evidence type="ECO:0000259" key="5">
    <source>
        <dbReference type="PROSITE" id="PS50030"/>
    </source>
</evidence>
<dbReference type="InterPro" id="IPR009060">
    <property type="entry name" value="UBA-like_sf"/>
</dbReference>
<keyword evidence="2" id="KW-0963">Cytoplasm</keyword>
<dbReference type="EMBL" id="GGYP01005337">
    <property type="protein sequence ID" value="MDE50108.1"/>
    <property type="molecule type" value="Transcribed_RNA"/>
</dbReference>
<feature type="region of interest" description="Disordered" evidence="4">
    <location>
        <begin position="117"/>
        <end position="141"/>
    </location>
</feature>
<dbReference type="Gene3D" id="1.10.8.10">
    <property type="entry name" value="DNA helicase RuvA subunit, C-terminal domain"/>
    <property type="match status" value="1"/>
</dbReference>
<feature type="region of interest" description="Disordered" evidence="4">
    <location>
        <begin position="185"/>
        <end position="227"/>
    </location>
</feature>
<dbReference type="InterPro" id="IPR001012">
    <property type="entry name" value="UBX_dom"/>
</dbReference>
<proteinExistence type="predicted"/>
<dbReference type="GO" id="GO:1903094">
    <property type="term" value="P:negative regulation of protein K48-linked deubiquitination"/>
    <property type="evidence" value="ECO:0007669"/>
    <property type="project" value="TreeGrafter"/>
</dbReference>
<feature type="domain" description="UBX" evidence="6">
    <location>
        <begin position="226"/>
        <end position="305"/>
    </location>
</feature>
<feature type="compositionally biased region" description="Polar residues" evidence="4">
    <location>
        <begin position="52"/>
        <end position="63"/>
    </location>
</feature>
<reference evidence="7" key="1">
    <citation type="submission" date="2018-10" db="EMBL/GenBank/DDBJ databases">
        <title>Transcriptome assembly of Aceria tosichella (Wheat curl mite) Type 2.</title>
        <authorList>
            <person name="Scully E.D."/>
            <person name="Geib S.M."/>
            <person name="Palmer N.A."/>
            <person name="Gupta A.K."/>
            <person name="Sarath G."/>
            <person name="Tatineni S."/>
        </authorList>
    </citation>
    <scope>NUCLEOTIDE SEQUENCE</scope>
    <source>
        <strain evidence="7">LincolnNE</strain>
    </source>
</reference>
<feature type="region of interest" description="Disordered" evidence="4">
    <location>
        <begin position="47"/>
        <end position="100"/>
    </location>
</feature>
<evidence type="ECO:0000259" key="6">
    <source>
        <dbReference type="PROSITE" id="PS50033"/>
    </source>
</evidence>
<dbReference type="PROSITE" id="PS50030">
    <property type="entry name" value="UBA"/>
    <property type="match status" value="1"/>
</dbReference>
<dbReference type="Pfam" id="PF00789">
    <property type="entry name" value="UBX"/>
    <property type="match status" value="1"/>
</dbReference>
<evidence type="ECO:0000256" key="4">
    <source>
        <dbReference type="SAM" id="MobiDB-lite"/>
    </source>
</evidence>
<dbReference type="InterPro" id="IPR015940">
    <property type="entry name" value="UBA"/>
</dbReference>
<feature type="compositionally biased region" description="Basic and acidic residues" evidence="4">
    <location>
        <begin position="117"/>
        <end position="137"/>
    </location>
</feature>
<dbReference type="AlphaFoldDB" id="A0A6G1SI74"/>
<dbReference type="SUPFAM" id="SSF54236">
    <property type="entry name" value="Ubiquitin-like"/>
    <property type="match status" value="1"/>
</dbReference>
<feature type="domain" description="UBA" evidence="5">
    <location>
        <begin position="1"/>
        <end position="41"/>
    </location>
</feature>
<feature type="compositionally biased region" description="Low complexity" evidence="4">
    <location>
        <begin position="193"/>
        <end position="217"/>
    </location>
</feature>
<dbReference type="GO" id="GO:0032435">
    <property type="term" value="P:negative regulation of proteasomal ubiquitin-dependent protein catabolic process"/>
    <property type="evidence" value="ECO:0007669"/>
    <property type="project" value="TreeGrafter"/>
</dbReference>
<dbReference type="PANTHER" id="PTHR46340">
    <property type="entry name" value="UBX DOMAIN-CONTAINING PROTEIN 1"/>
    <property type="match status" value="1"/>
</dbReference>
<dbReference type="GO" id="GO:0031397">
    <property type="term" value="P:negative regulation of protein ubiquitination"/>
    <property type="evidence" value="ECO:0007669"/>
    <property type="project" value="TreeGrafter"/>
</dbReference>
<dbReference type="PANTHER" id="PTHR46340:SF1">
    <property type="entry name" value="UBX DOMAIN-CONTAINING PROTEIN 1"/>
    <property type="match status" value="1"/>
</dbReference>
<evidence type="ECO:0000313" key="7">
    <source>
        <dbReference type="EMBL" id="MDE50108.1"/>
    </source>
</evidence>
<evidence type="ECO:0000256" key="3">
    <source>
        <dbReference type="ARBA" id="ARBA00023054"/>
    </source>
</evidence>
<dbReference type="GO" id="GO:0036435">
    <property type="term" value="F:K48-linked polyubiquitin modification-dependent protein binding"/>
    <property type="evidence" value="ECO:0007669"/>
    <property type="project" value="TreeGrafter"/>
</dbReference>
<dbReference type="InterPro" id="IPR029071">
    <property type="entry name" value="Ubiquitin-like_domsf"/>
</dbReference>
<evidence type="ECO:0000256" key="2">
    <source>
        <dbReference type="ARBA" id="ARBA00022490"/>
    </source>
</evidence>
<sequence>MDSIKSQLVDMGFTEAKITKAIKSCPEANTLEQVMEWLIAHDGELDTAAGAGSSTADNNNKAANTELAANKADKKSSQAAASPNDDFRPEETAAETAARKKITVEEAQRLITERAAIRAEEDRKKAIEDEKKRRLEGQKMIQTRAELEDLERIRLAQQIRQEKIERELHKKRLLEQIALDRENMKNRTKQMVDSAAPAATKTTSSSSSAAAAPSSSDQSKKAQPKQAATECRIALRFPDGSTKVQKFSPQEQLAAVRLFVQMEKIPSGQTANIEFIAPPNKKLTDSMMNETLDSLGLCPASRLEVKFNQSTWIDLD</sequence>
<dbReference type="Gene3D" id="3.10.20.90">
    <property type="entry name" value="Phosphatidylinositol 3-kinase Catalytic Subunit, Chain A, domain 1"/>
    <property type="match status" value="1"/>
</dbReference>
<protein>
    <submittedName>
        <fullName evidence="7">UBX domain-containing protein 1</fullName>
    </submittedName>
</protein>
<accession>A0A6G1SI74</accession>
<dbReference type="SMART" id="SM00166">
    <property type="entry name" value="UBX"/>
    <property type="match status" value="1"/>
</dbReference>
<organism evidence="7">
    <name type="scientific">Aceria tosichella</name>
    <name type="common">wheat curl mite</name>
    <dbReference type="NCBI Taxonomy" id="561515"/>
    <lineage>
        <taxon>Eukaryota</taxon>
        <taxon>Metazoa</taxon>
        <taxon>Ecdysozoa</taxon>
        <taxon>Arthropoda</taxon>
        <taxon>Chelicerata</taxon>
        <taxon>Arachnida</taxon>
        <taxon>Acari</taxon>
        <taxon>Acariformes</taxon>
        <taxon>Trombidiformes</taxon>
        <taxon>Prostigmata</taxon>
        <taxon>Eupodina</taxon>
        <taxon>Eriophyoidea</taxon>
        <taxon>Eriophyidae</taxon>
        <taxon>Eriophyinae</taxon>
        <taxon>Aceriini</taxon>
        <taxon>Aceria</taxon>
    </lineage>
</organism>
<dbReference type="GO" id="GO:0005737">
    <property type="term" value="C:cytoplasm"/>
    <property type="evidence" value="ECO:0007669"/>
    <property type="project" value="UniProtKB-SubCell"/>
</dbReference>
<name>A0A6G1SI74_9ACAR</name>
<dbReference type="PROSITE" id="PS50033">
    <property type="entry name" value="UBX"/>
    <property type="match status" value="1"/>
</dbReference>
<dbReference type="GO" id="GO:0005634">
    <property type="term" value="C:nucleus"/>
    <property type="evidence" value="ECO:0007669"/>
    <property type="project" value="TreeGrafter"/>
</dbReference>